<dbReference type="Pfam" id="PF02872">
    <property type="entry name" value="5_nucleotid_C"/>
    <property type="match status" value="1"/>
</dbReference>
<organism evidence="5 6">
    <name type="scientific">Paracoccus isoporae</name>
    <dbReference type="NCBI Taxonomy" id="591205"/>
    <lineage>
        <taxon>Bacteria</taxon>
        <taxon>Pseudomonadati</taxon>
        <taxon>Pseudomonadota</taxon>
        <taxon>Alphaproteobacteria</taxon>
        <taxon>Rhodobacterales</taxon>
        <taxon>Paracoccaceae</taxon>
        <taxon>Paracoccus</taxon>
    </lineage>
</organism>
<dbReference type="InterPro" id="IPR036907">
    <property type="entry name" value="5'-Nucleotdase_C_sf"/>
</dbReference>
<dbReference type="SUPFAM" id="SSF56300">
    <property type="entry name" value="Metallo-dependent phosphatases"/>
    <property type="match status" value="1"/>
</dbReference>
<dbReference type="GO" id="GO:0016787">
    <property type="term" value="F:hydrolase activity"/>
    <property type="evidence" value="ECO:0007669"/>
    <property type="project" value="UniProtKB-KW"/>
</dbReference>
<dbReference type="InterPro" id="IPR029052">
    <property type="entry name" value="Metallo-depent_PP-like"/>
</dbReference>
<keyword evidence="1" id="KW-0732">Signal</keyword>
<dbReference type="InterPro" id="IPR006179">
    <property type="entry name" value="5_nucleotidase/apyrase"/>
</dbReference>
<dbReference type="GO" id="GO:0000166">
    <property type="term" value="F:nucleotide binding"/>
    <property type="evidence" value="ECO:0007669"/>
    <property type="project" value="UniProtKB-KW"/>
</dbReference>
<sequence length="598" mass="64202">MQIRSATHRNYGRVEQVSTLEIAILATTDLHMQLGDDLPGGGLARIAPLIAAARERHANLLLFDNGDLLQGTPQADEIARAGLGPHDVHPAIAALNRLRYDAACLGNHDFTYGIAHLRRVLRDARYQLTLANAGLTDGAPLWSDTVMLRRRMRDAQGADHMLRIGVFGVLPPQTTEWEPGLARHLQTEDVVRAAGRAVSSLRARGADLVVALSHGGPGEDAAPRAENAAACIAALSGVDAVIAGHTHEVLVRPAAPGRAALVMAGFGGSHLAAVTLRLRGGGGAWQITDSIAEARPATVPGCARLRATVSWLPQGTRRRLDAAICRIGTRLSSHFALLGVDHGMRLVESAMRAHAAETLPHCNLPMIFAQAPFRTGGRGGPGHYVDIPSGKLSRGDLSRIYPFGNHAAAIELTGSEIAQWLERAAALFTHLPDAPSQTGPLIDPDMPGFQFDVMSGVEYGVDLSRAPAFDRCGRPTGHPGRIVGLCHAGRPVARDQRFLVFTNSYRLNSGGVYETLTRGRACLLPEPAQARVRDIIARHLMRAAPPRGPLRPFFRLHAPPGTKVWFDTAPEADLSNCPLPVMTTERRDSGFLRLGLQF</sequence>
<keyword evidence="6" id="KW-1185">Reference proteome</keyword>
<dbReference type="EMBL" id="FNAH01000005">
    <property type="protein sequence ID" value="SDE29376.1"/>
    <property type="molecule type" value="Genomic_DNA"/>
</dbReference>
<evidence type="ECO:0000259" key="4">
    <source>
        <dbReference type="Pfam" id="PF02872"/>
    </source>
</evidence>
<evidence type="ECO:0000313" key="5">
    <source>
        <dbReference type="EMBL" id="SDE29376.1"/>
    </source>
</evidence>
<dbReference type="PANTHER" id="PTHR11575">
    <property type="entry name" value="5'-NUCLEOTIDASE-RELATED"/>
    <property type="match status" value="1"/>
</dbReference>
<dbReference type="InterPro" id="IPR008334">
    <property type="entry name" value="5'-Nucleotdase_C"/>
</dbReference>
<accession>A0A1G7BSM9</accession>
<dbReference type="Gene3D" id="3.60.21.10">
    <property type="match status" value="1"/>
</dbReference>
<dbReference type="InterPro" id="IPR004843">
    <property type="entry name" value="Calcineurin-like_PHP"/>
</dbReference>
<keyword evidence="2" id="KW-0378">Hydrolase</keyword>
<comment type="similarity">
    <text evidence="2">Belongs to the 5'-nucleotidase family.</text>
</comment>
<dbReference type="RefSeq" id="WP_090523538.1">
    <property type="nucleotide sequence ID" value="NZ_FNAH01000005.1"/>
</dbReference>
<dbReference type="PRINTS" id="PR01607">
    <property type="entry name" value="APYRASEFAMLY"/>
</dbReference>
<dbReference type="Gene3D" id="3.90.780.10">
    <property type="entry name" value="5'-Nucleotidase, C-terminal domain"/>
    <property type="match status" value="1"/>
</dbReference>
<dbReference type="Proteomes" id="UP000199344">
    <property type="component" value="Unassembled WGS sequence"/>
</dbReference>
<dbReference type="Pfam" id="PF00149">
    <property type="entry name" value="Metallophos"/>
    <property type="match status" value="1"/>
</dbReference>
<dbReference type="SUPFAM" id="SSF55816">
    <property type="entry name" value="5'-nucleotidase (syn. UDP-sugar hydrolase), C-terminal domain"/>
    <property type="match status" value="1"/>
</dbReference>
<gene>
    <name evidence="5" type="ORF">SAMN05421538_105174</name>
</gene>
<evidence type="ECO:0000313" key="6">
    <source>
        <dbReference type="Proteomes" id="UP000199344"/>
    </source>
</evidence>
<dbReference type="GO" id="GO:0030288">
    <property type="term" value="C:outer membrane-bounded periplasmic space"/>
    <property type="evidence" value="ECO:0007669"/>
    <property type="project" value="TreeGrafter"/>
</dbReference>
<protein>
    <submittedName>
        <fullName evidence="5">2',3'-cyclic-nucleotide 2'-phosphodiesterase / 3'-nucleotidase</fullName>
    </submittedName>
</protein>
<feature type="domain" description="5'-Nucleotidase C-terminal" evidence="4">
    <location>
        <begin position="386"/>
        <end position="517"/>
    </location>
</feature>
<proteinExistence type="inferred from homology"/>
<evidence type="ECO:0000256" key="2">
    <source>
        <dbReference type="RuleBase" id="RU362119"/>
    </source>
</evidence>
<evidence type="ECO:0000259" key="3">
    <source>
        <dbReference type="Pfam" id="PF00149"/>
    </source>
</evidence>
<keyword evidence="2" id="KW-0547">Nucleotide-binding</keyword>
<dbReference type="STRING" id="591205.SAMN05421538_105174"/>
<dbReference type="AlphaFoldDB" id="A0A1G7BSM9"/>
<dbReference type="PANTHER" id="PTHR11575:SF6">
    <property type="entry name" value="2',3'-CYCLIC-NUCLEOTIDE 2'-PHOSPHODIESTERASE_3'-NUCLEOTIDASE"/>
    <property type="match status" value="1"/>
</dbReference>
<name>A0A1G7BSM9_9RHOB</name>
<dbReference type="GO" id="GO:0009166">
    <property type="term" value="P:nucleotide catabolic process"/>
    <property type="evidence" value="ECO:0007669"/>
    <property type="project" value="InterPro"/>
</dbReference>
<evidence type="ECO:0000256" key="1">
    <source>
        <dbReference type="ARBA" id="ARBA00022729"/>
    </source>
</evidence>
<reference evidence="5 6" key="1">
    <citation type="submission" date="2016-10" db="EMBL/GenBank/DDBJ databases">
        <authorList>
            <person name="de Groot N.N."/>
        </authorList>
    </citation>
    <scope>NUCLEOTIDE SEQUENCE [LARGE SCALE GENOMIC DNA]</scope>
    <source>
        <strain evidence="5 6">DSM 22220</strain>
    </source>
</reference>
<feature type="domain" description="Calcineurin-like phosphoesterase" evidence="3">
    <location>
        <begin position="24"/>
        <end position="248"/>
    </location>
</feature>
<dbReference type="OrthoDB" id="9803927at2"/>